<dbReference type="GO" id="GO:0005794">
    <property type="term" value="C:Golgi apparatus"/>
    <property type="evidence" value="ECO:0007669"/>
    <property type="project" value="TreeGrafter"/>
</dbReference>
<keyword evidence="8" id="KW-1185">Reference proteome</keyword>
<evidence type="ECO:0000256" key="3">
    <source>
        <dbReference type="ARBA" id="ARBA00022729"/>
    </source>
</evidence>
<dbReference type="Proteomes" id="UP001152795">
    <property type="component" value="Unassembled WGS sequence"/>
</dbReference>
<evidence type="ECO:0000256" key="1">
    <source>
        <dbReference type="ARBA" id="ARBA00004141"/>
    </source>
</evidence>
<dbReference type="GO" id="GO:0016020">
    <property type="term" value="C:membrane"/>
    <property type="evidence" value="ECO:0007669"/>
    <property type="project" value="UniProtKB-SubCell"/>
</dbReference>
<gene>
    <name evidence="7" type="ORF">PACLA_8A021825</name>
</gene>
<dbReference type="InterPro" id="IPR009637">
    <property type="entry name" value="GPR107/GPR108-like"/>
</dbReference>
<dbReference type="Pfam" id="PF06814">
    <property type="entry name" value="GOST_TM"/>
    <property type="match status" value="1"/>
</dbReference>
<evidence type="ECO:0000256" key="5">
    <source>
        <dbReference type="ARBA" id="ARBA00023136"/>
    </source>
</evidence>
<dbReference type="InterPro" id="IPR053937">
    <property type="entry name" value="GOST_TM"/>
</dbReference>
<accession>A0A7D9ED04</accession>
<evidence type="ECO:0000256" key="4">
    <source>
        <dbReference type="ARBA" id="ARBA00022989"/>
    </source>
</evidence>
<keyword evidence="4" id="KW-1133">Transmembrane helix</keyword>
<keyword evidence="2" id="KW-0812">Transmembrane</keyword>
<evidence type="ECO:0000313" key="8">
    <source>
        <dbReference type="Proteomes" id="UP001152795"/>
    </source>
</evidence>
<dbReference type="PANTHER" id="PTHR21229">
    <property type="entry name" value="LUNG SEVEN TRANSMEMBRANE RECEPTOR"/>
    <property type="match status" value="1"/>
</dbReference>
<reference evidence="7" key="1">
    <citation type="submission" date="2020-04" db="EMBL/GenBank/DDBJ databases">
        <authorList>
            <person name="Alioto T."/>
            <person name="Alioto T."/>
            <person name="Gomez Garrido J."/>
        </authorList>
    </citation>
    <scope>NUCLEOTIDE SEQUENCE</scope>
    <source>
        <strain evidence="7">A484AB</strain>
    </source>
</reference>
<comment type="subcellular location">
    <subcellularLocation>
        <location evidence="1">Membrane</location>
        <topology evidence="1">Multi-pass membrane protein</topology>
    </subcellularLocation>
</comment>
<organism evidence="7 8">
    <name type="scientific">Paramuricea clavata</name>
    <name type="common">Red gorgonian</name>
    <name type="synonym">Violescent sea-whip</name>
    <dbReference type="NCBI Taxonomy" id="317549"/>
    <lineage>
        <taxon>Eukaryota</taxon>
        <taxon>Metazoa</taxon>
        <taxon>Cnidaria</taxon>
        <taxon>Anthozoa</taxon>
        <taxon>Octocorallia</taxon>
        <taxon>Malacalcyonacea</taxon>
        <taxon>Plexauridae</taxon>
        <taxon>Paramuricea</taxon>
    </lineage>
</organism>
<dbReference type="PANTHER" id="PTHR21229:SF2">
    <property type="entry name" value="RE59932P"/>
    <property type="match status" value="1"/>
</dbReference>
<dbReference type="EMBL" id="CACRXK020005149">
    <property type="protein sequence ID" value="CAB4005276.1"/>
    <property type="molecule type" value="Genomic_DNA"/>
</dbReference>
<evidence type="ECO:0000313" key="7">
    <source>
        <dbReference type="EMBL" id="CAB4005276.1"/>
    </source>
</evidence>
<protein>
    <submittedName>
        <fullName evidence="7">GPR107-like</fullName>
    </submittedName>
</protein>
<keyword evidence="5" id="KW-0472">Membrane</keyword>
<name>A0A7D9ED04_PARCT</name>
<evidence type="ECO:0000256" key="2">
    <source>
        <dbReference type="ARBA" id="ARBA00022692"/>
    </source>
</evidence>
<keyword evidence="3" id="KW-0732">Signal</keyword>
<proteinExistence type="predicted"/>
<feature type="domain" description="GOST seven transmembrane" evidence="6">
    <location>
        <begin position="108"/>
        <end position="245"/>
    </location>
</feature>
<evidence type="ECO:0000259" key="6">
    <source>
        <dbReference type="Pfam" id="PF06814"/>
    </source>
</evidence>
<comment type="caution">
    <text evidence="7">The sequence shown here is derived from an EMBL/GenBank/DDBJ whole genome shotgun (WGS) entry which is preliminary data.</text>
</comment>
<dbReference type="OrthoDB" id="29657at2759"/>
<sequence length="251" mass="28534">MLGSIEVVKCGKILPIIEAPLAKQVKISTQKEDCIKIETLPLSVYYKSNNIVSLNGTFTLHVRNNTEQGLYNTFFHNCHLGENDNPIDMTLTVVEKNDGSYLSAGEAPLPMVFGFFAVVFCILSCIWFYVLRQYWSETFKVHYLMFLLVSLKALDVLLNAVNYYYIGRDGTKAESWAVLHYIAHLFKGGLLFTTIILLGTGYFFIKHVLSGRDKKIFLIVIPLQIFDNIALIIMESTEEAQADYITWISFS</sequence>
<dbReference type="AlphaFoldDB" id="A0A7D9ED04"/>